<dbReference type="InterPro" id="IPR011009">
    <property type="entry name" value="Kinase-like_dom_sf"/>
</dbReference>
<feature type="region of interest" description="Disordered" evidence="1">
    <location>
        <begin position="741"/>
        <end position="826"/>
    </location>
</feature>
<name>A0A9W8AUM7_9FUNG</name>
<keyword evidence="3" id="KW-0418">Kinase</keyword>
<keyword evidence="4" id="KW-1185">Reference proteome</keyword>
<feature type="region of interest" description="Disordered" evidence="1">
    <location>
        <begin position="838"/>
        <end position="903"/>
    </location>
</feature>
<feature type="compositionally biased region" description="Polar residues" evidence="1">
    <location>
        <begin position="781"/>
        <end position="793"/>
    </location>
</feature>
<dbReference type="InterPro" id="IPR016024">
    <property type="entry name" value="ARM-type_fold"/>
</dbReference>
<dbReference type="InterPro" id="IPR000719">
    <property type="entry name" value="Prot_kinase_dom"/>
</dbReference>
<evidence type="ECO:0000313" key="3">
    <source>
        <dbReference type="EMBL" id="KAJ1969603.1"/>
    </source>
</evidence>
<proteinExistence type="predicted"/>
<dbReference type="AlphaFoldDB" id="A0A9W8AUM7"/>
<dbReference type="PANTHER" id="PTHR12984:SF6">
    <property type="entry name" value="SCY1-LIKE PROTEIN 2"/>
    <property type="match status" value="1"/>
</dbReference>
<dbReference type="Proteomes" id="UP001150925">
    <property type="component" value="Unassembled WGS sequence"/>
</dbReference>
<dbReference type="Pfam" id="PF00069">
    <property type="entry name" value="Pkinase"/>
    <property type="match status" value="1"/>
</dbReference>
<feature type="domain" description="Protein kinase" evidence="2">
    <location>
        <begin position="22"/>
        <end position="345"/>
    </location>
</feature>
<protein>
    <submittedName>
        <fullName evidence="3">Protein kinase domain-containing protein ppk32</fullName>
    </submittedName>
</protein>
<feature type="region of interest" description="Disordered" evidence="1">
    <location>
        <begin position="971"/>
        <end position="998"/>
    </location>
</feature>
<feature type="compositionally biased region" description="Low complexity" evidence="1">
    <location>
        <begin position="971"/>
        <end position="983"/>
    </location>
</feature>
<dbReference type="InterPro" id="IPR051177">
    <property type="entry name" value="CIK-Related_Protein"/>
</dbReference>
<dbReference type="GO" id="GO:0004672">
    <property type="term" value="F:protein kinase activity"/>
    <property type="evidence" value="ECO:0007669"/>
    <property type="project" value="InterPro"/>
</dbReference>
<feature type="compositionally biased region" description="Polar residues" evidence="1">
    <location>
        <begin position="755"/>
        <end position="764"/>
    </location>
</feature>
<dbReference type="CDD" id="cd14011">
    <property type="entry name" value="PK_SCY1_like"/>
    <property type="match status" value="1"/>
</dbReference>
<dbReference type="Gene3D" id="1.25.10.10">
    <property type="entry name" value="Leucine-rich Repeat Variant"/>
    <property type="match status" value="1"/>
</dbReference>
<dbReference type="OrthoDB" id="79687at2759"/>
<sequence length="998" mass="108860">MQSYISSLSRFVPTGSAIWREYETGSTVGQAGLWKIQSGKKRSTGKAVSIFVFEKRYFDTGVRRDLLSRADQDRVLDTLKKEVSQLTKLRHPSILEVVEPLEDTRSSLIFVTEPVLGCLEDIVRREKDAQLQQGSWKRGGDSSSRDNDDDDVFALDELEIQKGLLQLSKALQFCHQDAKLVHGNLTPAAVFVNVKSDWKLGGLGFSTFLSYQNGTLMPKSINYEFDYQLPPHCQPNLDYMAPELALENVCDVSNDIFSLGCCAVAVHGEQGLNSRSTDEDDPRLLGNSILHCRNDIGAYRRQVQRLAQMGLEFLPAYLQPVVRLLLAQDPKQRMTLDAFQNSQYFDNVLMSTIKYLETLCEKTRDNKILFMEGLLRILPQYPERVLKRKILAGLLEELKDHSLLPYTLPNVFYVIDKLDQRAFMERVFPSLKEILTVRDPPQNLMVLLDQLEVLKDKTPEKTFRDDVMPLVHCALESGHPPVVDKALQIIPRLSEVLDYTLVKSTLFPKIQTVYAKATVLSVKINALKCFHSMLKILDKFTMTEKLIPMLKRTKTREPGVLLAILIVYEEMGTKYLEKETIATEIMGEVWRMCMEPQLSPSQFQRFMGVVKQLGDQVETLQLKHLQDVAKLNNTTTASAPIDGPSTSGLISPIAGNASPAIGGSGSSTTTAGFDQLMRNADAGDSNRRLNGLDADHPFKNLMATTPSAASSTKGVSGDPSMIWSGSTGPQSWSAKPITATVSSPALPNPPAKSSKGVSTPANGWSTGGDVEAWGNDDWFPTKTSSLVPKSLTGTGDRRTPQTTSVNSTGPSLKSQYSQYKQTRPDTTTVNTSLAGLTLSHTSLPRPPTSNPQGSHTSALSSFALPKPPRTGNSMDQGSRTLGLRSPTLNNLSTAQSGGLPSPNFSTISPTTTATSSTAFTTSANIWPPASTPSLSTGLGLTPTAASVAPTPSLMTALVPPPLPSSNTGIGLAGSSASNSGATAKARQENLKLFDPLSM</sequence>
<comment type="caution">
    <text evidence="3">The sequence shown here is derived from an EMBL/GenBank/DDBJ whole genome shotgun (WGS) entry which is preliminary data.</text>
</comment>
<dbReference type="Gene3D" id="3.30.200.20">
    <property type="entry name" value="Phosphorylase Kinase, domain 1"/>
    <property type="match status" value="1"/>
</dbReference>
<dbReference type="SUPFAM" id="SSF48371">
    <property type="entry name" value="ARM repeat"/>
    <property type="match status" value="1"/>
</dbReference>
<evidence type="ECO:0000259" key="2">
    <source>
        <dbReference type="PROSITE" id="PS50011"/>
    </source>
</evidence>
<keyword evidence="3" id="KW-0808">Transferase</keyword>
<feature type="compositionally biased region" description="Polar residues" evidence="1">
    <location>
        <begin position="886"/>
        <end position="903"/>
    </location>
</feature>
<dbReference type="GO" id="GO:0005524">
    <property type="term" value="F:ATP binding"/>
    <property type="evidence" value="ECO:0007669"/>
    <property type="project" value="InterPro"/>
</dbReference>
<dbReference type="SMART" id="SM00220">
    <property type="entry name" value="S_TKc"/>
    <property type="match status" value="1"/>
</dbReference>
<feature type="compositionally biased region" description="Polar residues" evidence="1">
    <location>
        <begin position="850"/>
        <end position="860"/>
    </location>
</feature>
<dbReference type="PANTHER" id="PTHR12984">
    <property type="entry name" value="SCY1-RELATED S/T PROTEIN KINASE-LIKE"/>
    <property type="match status" value="1"/>
</dbReference>
<feature type="compositionally biased region" description="Polar residues" evidence="1">
    <location>
        <begin position="800"/>
        <end position="826"/>
    </location>
</feature>
<gene>
    <name evidence="3" type="primary">ppk32</name>
    <name evidence="3" type="ORF">IWQ62_000513</name>
</gene>
<dbReference type="InterPro" id="IPR011989">
    <property type="entry name" value="ARM-like"/>
</dbReference>
<dbReference type="EMBL" id="JANBPY010000039">
    <property type="protein sequence ID" value="KAJ1969603.1"/>
    <property type="molecule type" value="Genomic_DNA"/>
</dbReference>
<dbReference type="Gene3D" id="1.10.510.10">
    <property type="entry name" value="Transferase(Phosphotransferase) domain 1"/>
    <property type="match status" value="1"/>
</dbReference>
<evidence type="ECO:0000256" key="1">
    <source>
        <dbReference type="SAM" id="MobiDB-lite"/>
    </source>
</evidence>
<organism evidence="3 4">
    <name type="scientific">Dispira parvispora</name>
    <dbReference type="NCBI Taxonomy" id="1520584"/>
    <lineage>
        <taxon>Eukaryota</taxon>
        <taxon>Fungi</taxon>
        <taxon>Fungi incertae sedis</taxon>
        <taxon>Zoopagomycota</taxon>
        <taxon>Kickxellomycotina</taxon>
        <taxon>Dimargaritomycetes</taxon>
        <taxon>Dimargaritales</taxon>
        <taxon>Dimargaritaceae</taxon>
        <taxon>Dispira</taxon>
    </lineage>
</organism>
<dbReference type="SUPFAM" id="SSF56112">
    <property type="entry name" value="Protein kinase-like (PK-like)"/>
    <property type="match status" value="1"/>
</dbReference>
<dbReference type="PROSITE" id="PS50011">
    <property type="entry name" value="PROTEIN_KINASE_DOM"/>
    <property type="match status" value="1"/>
</dbReference>
<reference evidence="3" key="1">
    <citation type="submission" date="2022-07" db="EMBL/GenBank/DDBJ databases">
        <title>Phylogenomic reconstructions and comparative analyses of Kickxellomycotina fungi.</title>
        <authorList>
            <person name="Reynolds N.K."/>
            <person name="Stajich J.E."/>
            <person name="Barry K."/>
            <person name="Grigoriev I.V."/>
            <person name="Crous P."/>
            <person name="Smith M.E."/>
        </authorList>
    </citation>
    <scope>NUCLEOTIDE SEQUENCE</scope>
    <source>
        <strain evidence="3">RSA 1196</strain>
    </source>
</reference>
<feature type="compositionally biased region" description="Polar residues" evidence="1">
    <location>
        <begin position="870"/>
        <end position="879"/>
    </location>
</feature>
<accession>A0A9W8AUM7</accession>
<evidence type="ECO:0000313" key="4">
    <source>
        <dbReference type="Proteomes" id="UP001150925"/>
    </source>
</evidence>